<dbReference type="EMBL" id="JACHOA010000007">
    <property type="protein sequence ID" value="MBB4615340.1"/>
    <property type="molecule type" value="Genomic_DNA"/>
</dbReference>
<gene>
    <name evidence="1" type="ORF">GGR37_003630</name>
</gene>
<dbReference type="Proteomes" id="UP000538566">
    <property type="component" value="Unassembled WGS sequence"/>
</dbReference>
<keyword evidence="2" id="KW-1185">Reference proteome</keyword>
<evidence type="ECO:0000313" key="2">
    <source>
        <dbReference type="Proteomes" id="UP000538566"/>
    </source>
</evidence>
<comment type="caution">
    <text evidence="1">The sequence shown here is derived from an EMBL/GenBank/DDBJ whole genome shotgun (WGS) entry which is preliminary data.</text>
</comment>
<reference evidence="1 2" key="1">
    <citation type="submission" date="2020-08" db="EMBL/GenBank/DDBJ databases">
        <title>Genomic Encyclopedia of Type Strains, Phase IV (KMG-IV): sequencing the most valuable type-strain genomes for metagenomic binning, comparative biology and taxonomic classification.</title>
        <authorList>
            <person name="Goeker M."/>
        </authorList>
    </citation>
    <scope>NUCLEOTIDE SEQUENCE [LARGE SCALE GENOMIC DNA]</scope>
    <source>
        <strain evidence="1 2">DSM 17507</strain>
    </source>
</reference>
<name>A0A7W7AE29_9SPHN</name>
<proteinExistence type="predicted"/>
<accession>A0A7W7AE29</accession>
<evidence type="ECO:0000313" key="1">
    <source>
        <dbReference type="EMBL" id="MBB4615340.1"/>
    </source>
</evidence>
<dbReference type="AlphaFoldDB" id="A0A7W7AE29"/>
<organism evidence="1 2">
    <name type="scientific">Novosphingobium taihuense</name>
    <dbReference type="NCBI Taxonomy" id="260085"/>
    <lineage>
        <taxon>Bacteria</taxon>
        <taxon>Pseudomonadati</taxon>
        <taxon>Pseudomonadota</taxon>
        <taxon>Alphaproteobacteria</taxon>
        <taxon>Sphingomonadales</taxon>
        <taxon>Sphingomonadaceae</taxon>
        <taxon>Novosphingobium</taxon>
    </lineage>
</organism>
<dbReference type="RefSeq" id="WP_183661243.1">
    <property type="nucleotide sequence ID" value="NZ_JACHOA010000007.1"/>
</dbReference>
<sequence length="68" mass="7118">MTLFQLVLQPTAGSESVTVQYEADAMPAAIALAAHHASSTPAVLWCEGREVCRIGADGKPDFQLDGSS</sequence>
<protein>
    <submittedName>
        <fullName evidence="1">Uncharacterized protein</fullName>
    </submittedName>
</protein>